<sequence length="87" mass="9443">MLLPTLLCSVRSSSQIGDPGRIPFPFRRISARLESPSRCSKRRSAHRQVRPPSILVSTVLGELHHAAQPAAALVVVVVVAIVLDPTR</sequence>
<organism evidence="1 2">
    <name type="scientific">Hypocrea jecorina (strain ATCC 56765 / BCRC 32924 / NRRL 11460 / Rut C-30)</name>
    <name type="common">Trichoderma reesei</name>
    <dbReference type="NCBI Taxonomy" id="1344414"/>
    <lineage>
        <taxon>Eukaryota</taxon>
        <taxon>Fungi</taxon>
        <taxon>Dikarya</taxon>
        <taxon>Ascomycota</taxon>
        <taxon>Pezizomycotina</taxon>
        <taxon>Sordariomycetes</taxon>
        <taxon>Hypocreomycetidae</taxon>
        <taxon>Hypocreales</taxon>
        <taxon>Hypocreaceae</taxon>
        <taxon>Trichoderma</taxon>
    </lineage>
</organism>
<name>A0A024S734_HYPJR</name>
<dbReference type="Proteomes" id="UP000024376">
    <property type="component" value="Unassembled WGS sequence"/>
</dbReference>
<reference evidence="2" key="1">
    <citation type="journal article" date="2013" name="Ind. Biotechnol.">
        <title>Comparative genomics analysis of Trichoderma reesei strains.</title>
        <authorList>
            <person name="Koike H."/>
            <person name="Aerts A."/>
            <person name="LaButti K."/>
            <person name="Grigoriev I.V."/>
            <person name="Baker S.E."/>
        </authorList>
    </citation>
    <scope>NUCLEOTIDE SEQUENCE [LARGE SCALE GENOMIC DNA]</scope>
    <source>
        <strain evidence="2">ATCC 56765 / BCRC 32924 / NRRL 11460 / Rut C-30</strain>
    </source>
</reference>
<protein>
    <submittedName>
        <fullName evidence="1">Uncharacterized protein</fullName>
    </submittedName>
</protein>
<dbReference type="KEGG" id="trr:M419DRAFT_9286"/>
<evidence type="ECO:0000313" key="1">
    <source>
        <dbReference type="EMBL" id="ETS01144.1"/>
    </source>
</evidence>
<evidence type="ECO:0000313" key="2">
    <source>
        <dbReference type="Proteomes" id="UP000024376"/>
    </source>
</evidence>
<gene>
    <name evidence="1" type="ORF">M419DRAFT_9286</name>
</gene>
<dbReference type="EMBL" id="KI911149">
    <property type="protein sequence ID" value="ETS01144.1"/>
    <property type="molecule type" value="Genomic_DNA"/>
</dbReference>
<dbReference type="HOGENOM" id="CLU_2484934_0_0_1"/>
<dbReference type="AlphaFoldDB" id="A0A024S734"/>
<accession>A0A024S734</accession>
<proteinExistence type="predicted"/>